<evidence type="ECO:0000313" key="2">
    <source>
        <dbReference type="Proteomes" id="UP001398420"/>
    </source>
</evidence>
<dbReference type="NCBIfam" id="TIGR01549">
    <property type="entry name" value="HAD-SF-IA-v1"/>
    <property type="match status" value="1"/>
</dbReference>
<dbReference type="SFLD" id="SFLDG01135">
    <property type="entry name" value="C1.5.6:_HAD__Beta-PGM__Phospha"/>
    <property type="match status" value="1"/>
</dbReference>
<dbReference type="Gene3D" id="3.40.50.1000">
    <property type="entry name" value="HAD superfamily/HAD-like"/>
    <property type="match status" value="1"/>
</dbReference>
<dbReference type="EC" id="3.6.1.1" evidence="1"/>
<dbReference type="RefSeq" id="WP_342302907.1">
    <property type="nucleotide sequence ID" value="NZ_JBCEWA010000005.1"/>
</dbReference>
<dbReference type="InterPro" id="IPR050155">
    <property type="entry name" value="HAD-like_hydrolase_sf"/>
</dbReference>
<dbReference type="SUPFAM" id="SSF56784">
    <property type="entry name" value="HAD-like"/>
    <property type="match status" value="1"/>
</dbReference>
<dbReference type="InterPro" id="IPR036412">
    <property type="entry name" value="HAD-like_sf"/>
</dbReference>
<dbReference type="InterPro" id="IPR041492">
    <property type="entry name" value="HAD_2"/>
</dbReference>
<dbReference type="Pfam" id="PF13419">
    <property type="entry name" value="HAD_2"/>
    <property type="match status" value="1"/>
</dbReference>
<dbReference type="NCBIfam" id="NF009804">
    <property type="entry name" value="PRK13288.1"/>
    <property type="match status" value="1"/>
</dbReference>
<name>A0ABU9LN74_9BACL</name>
<dbReference type="Proteomes" id="UP001398420">
    <property type="component" value="Unassembled WGS sequence"/>
</dbReference>
<dbReference type="SFLD" id="SFLDG01129">
    <property type="entry name" value="C1.5:_HAD__Beta-PGM__Phosphata"/>
    <property type="match status" value="1"/>
</dbReference>
<organism evidence="1 2">
    <name type="scientific">Kurthia gibsonii</name>
    <dbReference type="NCBI Taxonomy" id="33946"/>
    <lineage>
        <taxon>Bacteria</taxon>
        <taxon>Bacillati</taxon>
        <taxon>Bacillota</taxon>
        <taxon>Bacilli</taxon>
        <taxon>Bacillales</taxon>
        <taxon>Caryophanaceae</taxon>
        <taxon>Kurthia</taxon>
    </lineage>
</organism>
<dbReference type="InterPro" id="IPR023198">
    <property type="entry name" value="PGP-like_dom2"/>
</dbReference>
<dbReference type="PRINTS" id="PR00413">
    <property type="entry name" value="HADHALOGNASE"/>
</dbReference>
<sequence>MHYKGLLFDFDGTLLDTNELIMETFYHVLSPKFPGKYKKEDMAQFIGPSLKETFTAIDPQNAETLIKEYITWNRTHHDELVSEFDGVVEVLEQLKRAGLKLAIVSTKRREAILTGLHVLGVEELFDVIISNDEVEHTKPHPEPILLALQELGLQKHEVIMIGDNYHDIEGGQNAGVHTAGVAWSLKGAAFLEALHPTYMLYHMRDLYQITGVEAYAQNDTL</sequence>
<comment type="caution">
    <text evidence="1">The sequence shown here is derived from an EMBL/GenBank/DDBJ whole genome shotgun (WGS) entry which is preliminary data.</text>
</comment>
<dbReference type="InterPro" id="IPR023214">
    <property type="entry name" value="HAD_sf"/>
</dbReference>
<dbReference type="PANTHER" id="PTHR43434">
    <property type="entry name" value="PHOSPHOGLYCOLATE PHOSPHATASE"/>
    <property type="match status" value="1"/>
</dbReference>
<dbReference type="Gene3D" id="1.10.150.240">
    <property type="entry name" value="Putative phosphatase, domain 2"/>
    <property type="match status" value="1"/>
</dbReference>
<reference evidence="1 2" key="1">
    <citation type="submission" date="2024-04" db="EMBL/GenBank/DDBJ databases">
        <authorList>
            <person name="Wu Y.S."/>
            <person name="Zhang L."/>
        </authorList>
    </citation>
    <scope>NUCLEOTIDE SEQUENCE [LARGE SCALE GENOMIC DNA]</scope>
    <source>
        <strain evidence="1 2">KG-01</strain>
    </source>
</reference>
<keyword evidence="1" id="KW-0378">Hydrolase</keyword>
<keyword evidence="2" id="KW-1185">Reference proteome</keyword>
<evidence type="ECO:0000313" key="1">
    <source>
        <dbReference type="EMBL" id="MEL5988297.1"/>
    </source>
</evidence>
<dbReference type="InterPro" id="IPR006439">
    <property type="entry name" value="HAD-SF_hydro_IA"/>
</dbReference>
<protein>
    <submittedName>
        <fullName evidence="1">Pyrophosphatase PpaX</fullName>
        <ecNumber evidence="1">3.6.1.1</ecNumber>
    </submittedName>
</protein>
<dbReference type="GO" id="GO:0004427">
    <property type="term" value="F:inorganic diphosphate phosphatase activity"/>
    <property type="evidence" value="ECO:0007669"/>
    <property type="project" value="UniProtKB-EC"/>
</dbReference>
<dbReference type="NCBIfam" id="TIGR01509">
    <property type="entry name" value="HAD-SF-IA-v3"/>
    <property type="match status" value="1"/>
</dbReference>
<gene>
    <name evidence="1" type="primary">ppaX</name>
    <name evidence="1" type="ORF">AAF454_07740</name>
</gene>
<dbReference type="EMBL" id="JBCEWA010000005">
    <property type="protein sequence ID" value="MEL5988297.1"/>
    <property type="molecule type" value="Genomic_DNA"/>
</dbReference>
<accession>A0ABU9LN74</accession>
<dbReference type="SFLD" id="SFLDS00003">
    <property type="entry name" value="Haloacid_Dehalogenase"/>
    <property type="match status" value="1"/>
</dbReference>
<proteinExistence type="predicted"/>
<dbReference type="PANTHER" id="PTHR43434:SF26">
    <property type="entry name" value="PYROPHOSPHATASE PPAX"/>
    <property type="match status" value="1"/>
</dbReference>